<keyword evidence="3" id="KW-0282">Flagellum</keyword>
<accession>A0ABU1MRU2</accession>
<dbReference type="RefSeq" id="WP_309806216.1">
    <property type="nucleotide sequence ID" value="NZ_JAVDRD010000012.1"/>
</dbReference>
<gene>
    <name evidence="3" type="ORF">J2792_003649</name>
</gene>
<dbReference type="InterPro" id="IPR019301">
    <property type="entry name" value="Flagellar_prot_FlgJ_N"/>
</dbReference>
<proteinExistence type="predicted"/>
<evidence type="ECO:0000259" key="2">
    <source>
        <dbReference type="Pfam" id="PF10135"/>
    </source>
</evidence>
<feature type="region of interest" description="Disordered" evidence="1">
    <location>
        <begin position="97"/>
        <end position="119"/>
    </location>
</feature>
<keyword evidence="4" id="KW-1185">Reference proteome</keyword>
<feature type="domain" description="Flagellar protein FlgJ N-terminal" evidence="2">
    <location>
        <begin position="49"/>
        <end position="95"/>
    </location>
</feature>
<dbReference type="EMBL" id="JAVDRD010000012">
    <property type="protein sequence ID" value="MDR6512762.1"/>
    <property type="molecule type" value="Genomic_DNA"/>
</dbReference>
<sequence length="119" mass="11815">MTSASTSTGAVSGAAAAATSPASGPDRAALRKAAQGFEAMFLRQMLSTARNTDLGGDDLFGKKQDDTFTQMRDERFAEIAAKAGTLGLATRLESQLASAAAQASGTPATGATAKTGGGA</sequence>
<name>A0ABU1MRU2_9SPHN</name>
<organism evidence="3 4">
    <name type="scientific">Novosphingobium capsulatum</name>
    <dbReference type="NCBI Taxonomy" id="13688"/>
    <lineage>
        <taxon>Bacteria</taxon>
        <taxon>Pseudomonadati</taxon>
        <taxon>Pseudomonadota</taxon>
        <taxon>Alphaproteobacteria</taxon>
        <taxon>Sphingomonadales</taxon>
        <taxon>Sphingomonadaceae</taxon>
        <taxon>Novosphingobium</taxon>
    </lineage>
</organism>
<evidence type="ECO:0000256" key="1">
    <source>
        <dbReference type="SAM" id="MobiDB-lite"/>
    </source>
</evidence>
<protein>
    <submittedName>
        <fullName evidence="3">Flagellar protein FlgJ</fullName>
    </submittedName>
</protein>
<dbReference type="Proteomes" id="UP001184150">
    <property type="component" value="Unassembled WGS sequence"/>
</dbReference>
<evidence type="ECO:0000313" key="3">
    <source>
        <dbReference type="EMBL" id="MDR6512762.1"/>
    </source>
</evidence>
<reference evidence="3 4" key="1">
    <citation type="submission" date="2023-07" db="EMBL/GenBank/DDBJ databases">
        <title>Sorghum-associated microbial communities from plants grown in Nebraska, USA.</title>
        <authorList>
            <person name="Schachtman D."/>
        </authorList>
    </citation>
    <scope>NUCLEOTIDE SEQUENCE [LARGE SCALE GENOMIC DNA]</scope>
    <source>
        <strain evidence="3 4">DS1027</strain>
    </source>
</reference>
<feature type="compositionally biased region" description="Low complexity" evidence="1">
    <location>
        <begin position="1"/>
        <end position="24"/>
    </location>
</feature>
<evidence type="ECO:0000313" key="4">
    <source>
        <dbReference type="Proteomes" id="UP001184150"/>
    </source>
</evidence>
<keyword evidence="3" id="KW-0969">Cilium</keyword>
<keyword evidence="3" id="KW-0966">Cell projection</keyword>
<feature type="region of interest" description="Disordered" evidence="1">
    <location>
        <begin position="1"/>
        <end position="29"/>
    </location>
</feature>
<comment type="caution">
    <text evidence="3">The sequence shown here is derived from an EMBL/GenBank/DDBJ whole genome shotgun (WGS) entry which is preliminary data.</text>
</comment>
<dbReference type="Pfam" id="PF10135">
    <property type="entry name" value="Rod-binding"/>
    <property type="match status" value="1"/>
</dbReference>